<dbReference type="KEGG" id="rom:EI983_14685"/>
<evidence type="ECO:0000313" key="2">
    <source>
        <dbReference type="Proteomes" id="UP000428330"/>
    </source>
</evidence>
<dbReference type="EMBL" id="CP034348">
    <property type="protein sequence ID" value="QGX99444.1"/>
    <property type="molecule type" value="Genomic_DNA"/>
</dbReference>
<reference evidence="2" key="1">
    <citation type="submission" date="2018-12" db="EMBL/GenBank/DDBJ databases">
        <title>Complete genome sequence of Roseovarius sp. MME-070.</title>
        <authorList>
            <person name="Nam Y.-D."/>
            <person name="Kang J."/>
            <person name="Chung W.-H."/>
            <person name="Park Y.S."/>
        </authorList>
    </citation>
    <scope>NUCLEOTIDE SEQUENCE [LARGE SCALE GENOMIC DNA]</scope>
    <source>
        <strain evidence="2">MME-070</strain>
    </source>
</reference>
<keyword evidence="2" id="KW-1185">Reference proteome</keyword>
<sequence length="157" mass="17774">MTLKQGAEIPPNEFKIPNGSQMKFLASAETSSGIDVVLDKIWAEVVPCLEREFGIMKFKGGDVELLYVPIIMREKDRASYPARSKLKEDSRTCECCPQLNYQIFEDGNWEEVLHEYVGGLKEASSQLKKLGASDSEIYAFEEILNRSIKEMKCLGTR</sequence>
<dbReference type="Proteomes" id="UP000428330">
    <property type="component" value="Chromosome"/>
</dbReference>
<name>A0A6I6ITN3_9RHOB</name>
<accession>A0A6I6ITN3</accession>
<gene>
    <name evidence="1" type="ORF">EI983_14685</name>
</gene>
<proteinExistence type="predicted"/>
<organism evidence="1 2">
    <name type="scientific">Roseovarius faecimaris</name>
    <dbReference type="NCBI Taxonomy" id="2494550"/>
    <lineage>
        <taxon>Bacteria</taxon>
        <taxon>Pseudomonadati</taxon>
        <taxon>Pseudomonadota</taxon>
        <taxon>Alphaproteobacteria</taxon>
        <taxon>Rhodobacterales</taxon>
        <taxon>Roseobacteraceae</taxon>
        <taxon>Roseovarius</taxon>
    </lineage>
</organism>
<protein>
    <submittedName>
        <fullName evidence="1">Uncharacterized protein</fullName>
    </submittedName>
</protein>
<evidence type="ECO:0000313" key="1">
    <source>
        <dbReference type="EMBL" id="QGX99444.1"/>
    </source>
</evidence>
<dbReference type="AlphaFoldDB" id="A0A6I6ITN3"/>
<dbReference type="OrthoDB" id="7588423at2"/>